<keyword evidence="9" id="KW-0460">Magnesium</keyword>
<evidence type="ECO:0000256" key="13">
    <source>
        <dbReference type="ARBA" id="ARBA00023239"/>
    </source>
</evidence>
<evidence type="ECO:0000256" key="9">
    <source>
        <dbReference type="ARBA" id="ARBA00022842"/>
    </source>
</evidence>
<feature type="domain" description="Guanylate cyclase" evidence="17">
    <location>
        <begin position="969"/>
        <end position="1116"/>
    </location>
</feature>
<keyword evidence="5 16" id="KW-0812">Transmembrane</keyword>
<evidence type="ECO:0000313" key="18">
    <source>
        <dbReference type="EMBL" id="KAK4311120.1"/>
    </source>
</evidence>
<feature type="transmembrane region" description="Helical" evidence="16">
    <location>
        <begin position="837"/>
        <end position="856"/>
    </location>
</feature>
<feature type="domain" description="Guanylate cyclase" evidence="17">
    <location>
        <begin position="315"/>
        <end position="442"/>
    </location>
</feature>
<dbReference type="EC" id="4.6.1.1" evidence="4"/>
<evidence type="ECO:0000256" key="12">
    <source>
        <dbReference type="ARBA" id="ARBA00023136"/>
    </source>
</evidence>
<dbReference type="PROSITE" id="PS00452">
    <property type="entry name" value="GUANYLATE_CYCLASE_1"/>
    <property type="match status" value="1"/>
</dbReference>
<dbReference type="GO" id="GO:0007193">
    <property type="term" value="P:adenylate cyclase-inhibiting G protein-coupled receptor signaling pathway"/>
    <property type="evidence" value="ECO:0007669"/>
    <property type="project" value="TreeGrafter"/>
</dbReference>
<feature type="compositionally biased region" description="Low complexity" evidence="15">
    <location>
        <begin position="1326"/>
        <end position="1337"/>
    </location>
</feature>
<feature type="compositionally biased region" description="Low complexity" evidence="15">
    <location>
        <begin position="1303"/>
        <end position="1317"/>
    </location>
</feature>
<comment type="similarity">
    <text evidence="14">Belongs to the adenylyl cyclase class-4/guanylyl cyclase family.</text>
</comment>
<feature type="region of interest" description="Disordered" evidence="15">
    <location>
        <begin position="1301"/>
        <end position="1349"/>
    </location>
</feature>
<dbReference type="InterPro" id="IPR032628">
    <property type="entry name" value="AC_N"/>
</dbReference>
<dbReference type="GO" id="GO:0005524">
    <property type="term" value="F:ATP binding"/>
    <property type="evidence" value="ECO:0007669"/>
    <property type="project" value="UniProtKB-KW"/>
</dbReference>
<keyword evidence="13 14" id="KW-0456">Lyase</keyword>
<accession>A0AAE1U9I1</accession>
<evidence type="ECO:0000256" key="2">
    <source>
        <dbReference type="ARBA" id="ARBA00001946"/>
    </source>
</evidence>
<dbReference type="SMART" id="SM00044">
    <property type="entry name" value="CYCc"/>
    <property type="match status" value="2"/>
</dbReference>
<feature type="region of interest" description="Disordered" evidence="15">
    <location>
        <begin position="775"/>
        <end position="802"/>
    </location>
</feature>
<feature type="transmembrane region" description="Helical" evidence="16">
    <location>
        <begin position="134"/>
        <end position="157"/>
    </location>
</feature>
<keyword evidence="7" id="KW-0547">Nucleotide-binding</keyword>
<evidence type="ECO:0000256" key="6">
    <source>
        <dbReference type="ARBA" id="ARBA00022723"/>
    </source>
</evidence>
<feature type="region of interest" description="Disordered" evidence="15">
    <location>
        <begin position="21"/>
        <end position="64"/>
    </location>
</feature>
<dbReference type="GO" id="GO:0006171">
    <property type="term" value="P:cAMP biosynthetic process"/>
    <property type="evidence" value="ECO:0007669"/>
    <property type="project" value="UniProtKB-KW"/>
</dbReference>
<organism evidence="18 19">
    <name type="scientific">Petrolisthes manimaculis</name>
    <dbReference type="NCBI Taxonomy" id="1843537"/>
    <lineage>
        <taxon>Eukaryota</taxon>
        <taxon>Metazoa</taxon>
        <taxon>Ecdysozoa</taxon>
        <taxon>Arthropoda</taxon>
        <taxon>Crustacea</taxon>
        <taxon>Multicrustacea</taxon>
        <taxon>Malacostraca</taxon>
        <taxon>Eumalacostraca</taxon>
        <taxon>Eucarida</taxon>
        <taxon>Decapoda</taxon>
        <taxon>Pleocyemata</taxon>
        <taxon>Anomura</taxon>
        <taxon>Galatheoidea</taxon>
        <taxon>Porcellanidae</taxon>
        <taxon>Petrolisthes</taxon>
    </lineage>
</organism>
<evidence type="ECO:0000256" key="8">
    <source>
        <dbReference type="ARBA" id="ARBA00022840"/>
    </source>
</evidence>
<proteinExistence type="inferred from homology"/>
<evidence type="ECO:0000256" key="16">
    <source>
        <dbReference type="SAM" id="Phobius"/>
    </source>
</evidence>
<evidence type="ECO:0000256" key="15">
    <source>
        <dbReference type="SAM" id="MobiDB-lite"/>
    </source>
</evidence>
<dbReference type="EMBL" id="JAWZYT010001552">
    <property type="protein sequence ID" value="KAK4311120.1"/>
    <property type="molecule type" value="Genomic_DNA"/>
</dbReference>
<feature type="transmembrane region" description="Helical" evidence="16">
    <location>
        <begin position="876"/>
        <end position="902"/>
    </location>
</feature>
<evidence type="ECO:0000256" key="1">
    <source>
        <dbReference type="ARBA" id="ARBA00001593"/>
    </source>
</evidence>
<dbReference type="GO" id="GO:0035556">
    <property type="term" value="P:intracellular signal transduction"/>
    <property type="evidence" value="ECO:0007669"/>
    <property type="project" value="InterPro"/>
</dbReference>
<evidence type="ECO:0000256" key="11">
    <source>
        <dbReference type="ARBA" id="ARBA00022998"/>
    </source>
</evidence>
<protein>
    <recommendedName>
        <fullName evidence="4">adenylate cyclase</fullName>
        <ecNumber evidence="4">4.6.1.1</ecNumber>
    </recommendedName>
</protein>
<feature type="compositionally biased region" description="Polar residues" evidence="15">
    <location>
        <begin position="1338"/>
        <end position="1349"/>
    </location>
</feature>
<dbReference type="FunFam" id="3.30.70.1230:FF:000008">
    <property type="entry name" value="Adenylate cyclase type 9"/>
    <property type="match status" value="1"/>
</dbReference>
<comment type="cofactor">
    <cofactor evidence="2">
        <name>Mg(2+)</name>
        <dbReference type="ChEBI" id="CHEBI:18420"/>
    </cofactor>
</comment>
<feature type="transmembrane region" description="Helical" evidence="16">
    <location>
        <begin position="647"/>
        <end position="665"/>
    </location>
</feature>
<sequence length="1415" mass="159373">MFMSVSLLALRHDRRQSLFSLGRDSASSDEGAGGRAEGKSVEANGRPSIVSETFDDSPRSSADVSRPFDVMARNSLSSLQQRRQSSASAFIKEPLTATNDDRNWSWGYLRGRFKLKELEGLFDKYQLRLHHAMLLVYLFLQLTISTIFIIALALSMYGNMVYLLLVVYVFLPIPRKVQVVMALLLSVGDLALTYYATNQDNPSATPSDITTKLVVEAVVLVSVNLVGVYWKFMSEVAFRRAFLDKRGHLESKFKLDAEKKQEETLLLSVLPKNLMGRVKDDFRKMIANADLNENNPVSKSNPFPNLYLTYHDMVSILYADIVNFTPLTTKLSGDQLVGMLNHLFGKFDEAAENNKCVRIKILGDCYYCVSGVPEFTENHANNCVKVGLDMIDIIREVREERRVNVDMRIGIHSGSVLSGLIGMRKWQFDVWGNDVTIANHMEQTGQAGQIHVTHKTRELLAGQGYDFKPSRARQKDELLDDEKIDTFLITPKPRVKFWRGGWLSVSHSIQKPRRGSYAPQVSIKQRVSVSTDPEQLKNLYVGDMSKKITKVQLPHGAPRPSILNRRRSTHTEGAIANKRRAVVTDTSTLANFQRIMVDSKESMEKAIESMPLRKYDQWFKPEGINPVLLTFKERQYELKLLSQADPLYKYYVLCATLVFAAIFIVQECLMLRNTWGWIAGGTCLVLLVVVMPLMWVSSLHQRIVDPHDDIDYDPSTQYPITRFFYASSKLIISCTPVRVGLYLIVCTTLYISAIINVVECKSILEMSRGGGGRDHYNLTTTSTTTTTTTSSTSTSTSSTLTSTPNNDIPALCCDPWYFTYSTTLTLLVAWTFFRMHYLFKGFIYLFVVSVYGYFALHYAEEMYNHNHLNEVCPPLIVTSLTLSPGMGHFIFVVMIFFALHVLDRQMEYILRLDFLWKQQLEAEKHEAEVTREANKLLLENILPVHVADMFLTNSAPSDELYHESYDHVSVIFASIPEYSNFYRENVNVEDGRMCLNVLTEIICDFDTLTYHEQFSSVEKIKVVGSTYMAACGLQPGRRCSDESNYEERDKYEIVSTITKFAAAMFEKLEALNTEHGQTFKLRVGIDVGPVIAGVVGQHKPMYDIWGNTVNVASRMDYTGQDDKIHVTSEVGEILRELGWSVECRGEIYVKGKGAMTTYFVDPKSAPHGPMPLTVPGYNNNNNQRRKSSQDRAMRRRSSQMSMNTIKAILSQRHGSLDISRHKDPDSVSSKSLPLSVYRPIHDDADVISHKNKDRVKSAGATPRSSVDEIIPQLVPATDLVTTTTPAVVVGRDKPVDVLQEYHTSSSNHTNSSLSHLSADSTRAMGSSDLSSHSARSSTAGRLTPSSSNQDELDLLLDRAGNSNLERVSVASRSPLDTSQTPTARLESNEQSRESYNNNYDNNYTSITIEAGHTHL</sequence>
<feature type="compositionally biased region" description="Basic and acidic residues" evidence="15">
    <location>
        <begin position="1214"/>
        <end position="1225"/>
    </location>
</feature>
<evidence type="ECO:0000256" key="4">
    <source>
        <dbReference type="ARBA" id="ARBA00012201"/>
    </source>
</evidence>
<feature type="region of interest" description="Disordered" evidence="15">
    <location>
        <begin position="1245"/>
        <end position="1264"/>
    </location>
</feature>
<dbReference type="GO" id="GO:0007189">
    <property type="term" value="P:adenylate cyclase-activating G protein-coupled receptor signaling pathway"/>
    <property type="evidence" value="ECO:0007669"/>
    <property type="project" value="TreeGrafter"/>
</dbReference>
<evidence type="ECO:0000313" key="19">
    <source>
        <dbReference type="Proteomes" id="UP001292094"/>
    </source>
</evidence>
<comment type="caution">
    <text evidence="18">The sequence shown here is derived from an EMBL/GenBank/DDBJ whole genome shotgun (WGS) entry which is preliminary data.</text>
</comment>
<evidence type="ECO:0000256" key="14">
    <source>
        <dbReference type="RuleBase" id="RU000405"/>
    </source>
</evidence>
<dbReference type="GO" id="GO:0005886">
    <property type="term" value="C:plasma membrane"/>
    <property type="evidence" value="ECO:0007669"/>
    <property type="project" value="TreeGrafter"/>
</dbReference>
<feature type="transmembrane region" description="Helical" evidence="16">
    <location>
        <begin position="677"/>
        <end position="696"/>
    </location>
</feature>
<dbReference type="Proteomes" id="UP001292094">
    <property type="component" value="Unassembled WGS sequence"/>
</dbReference>
<keyword evidence="19" id="KW-1185">Reference proteome</keyword>
<evidence type="ECO:0000256" key="10">
    <source>
        <dbReference type="ARBA" id="ARBA00022989"/>
    </source>
</evidence>
<evidence type="ECO:0000256" key="5">
    <source>
        <dbReference type="ARBA" id="ARBA00022692"/>
    </source>
</evidence>
<feature type="compositionally biased region" description="Low complexity" evidence="15">
    <location>
        <begin position="778"/>
        <end position="802"/>
    </location>
</feature>
<feature type="compositionally biased region" description="Basic and acidic residues" evidence="15">
    <location>
        <begin position="1245"/>
        <end position="1256"/>
    </location>
</feature>
<dbReference type="PROSITE" id="PS50125">
    <property type="entry name" value="GUANYLATE_CYCLASE_2"/>
    <property type="match status" value="2"/>
</dbReference>
<evidence type="ECO:0000256" key="3">
    <source>
        <dbReference type="ARBA" id="ARBA00004141"/>
    </source>
</evidence>
<dbReference type="PANTHER" id="PTHR45627">
    <property type="entry name" value="ADENYLATE CYCLASE TYPE 1"/>
    <property type="match status" value="1"/>
</dbReference>
<dbReference type="SUPFAM" id="SSF55073">
    <property type="entry name" value="Nucleotide cyclase"/>
    <property type="match status" value="2"/>
</dbReference>
<evidence type="ECO:0000256" key="7">
    <source>
        <dbReference type="ARBA" id="ARBA00022741"/>
    </source>
</evidence>
<keyword evidence="10 16" id="KW-1133">Transmembrane helix</keyword>
<dbReference type="FunFam" id="3.30.70.1230:FF:000024">
    <property type="entry name" value="ACXA, isoform A"/>
    <property type="match status" value="1"/>
</dbReference>
<feature type="transmembrane region" description="Helical" evidence="16">
    <location>
        <begin position="739"/>
        <end position="758"/>
    </location>
</feature>
<dbReference type="Pfam" id="PF16214">
    <property type="entry name" value="AC_N"/>
    <property type="match status" value="1"/>
</dbReference>
<keyword evidence="8" id="KW-0067">ATP-binding</keyword>
<comment type="subcellular location">
    <subcellularLocation>
        <location evidence="3">Membrane</location>
        <topology evidence="3">Multi-pass membrane protein</topology>
    </subcellularLocation>
</comment>
<dbReference type="GO" id="GO:0046872">
    <property type="term" value="F:metal ion binding"/>
    <property type="evidence" value="ECO:0007669"/>
    <property type="project" value="UniProtKB-KW"/>
</dbReference>
<dbReference type="Pfam" id="PF00211">
    <property type="entry name" value="Guanylate_cyc"/>
    <property type="match status" value="2"/>
</dbReference>
<feature type="compositionally biased region" description="Polar residues" evidence="15">
    <location>
        <begin position="1365"/>
        <end position="1382"/>
    </location>
</feature>
<keyword evidence="11" id="KW-0115">cAMP biosynthesis</keyword>
<name>A0AAE1U9I1_9EUCA</name>
<dbReference type="GO" id="GO:0004016">
    <property type="term" value="F:adenylate cyclase activity"/>
    <property type="evidence" value="ECO:0007669"/>
    <property type="project" value="UniProtKB-EC"/>
</dbReference>
<feature type="region of interest" description="Disordered" evidence="15">
    <location>
        <begin position="1212"/>
        <end position="1234"/>
    </location>
</feature>
<dbReference type="Gene3D" id="3.30.70.1230">
    <property type="entry name" value="Nucleotide cyclase"/>
    <property type="match status" value="2"/>
</dbReference>
<feature type="region of interest" description="Disordered" evidence="15">
    <location>
        <begin position="1172"/>
        <end position="1199"/>
    </location>
</feature>
<dbReference type="InterPro" id="IPR029787">
    <property type="entry name" value="Nucleotide_cyclase"/>
</dbReference>
<dbReference type="InterPro" id="IPR001054">
    <property type="entry name" value="A/G_cyclase"/>
</dbReference>
<feature type="region of interest" description="Disordered" evidence="15">
    <location>
        <begin position="1365"/>
        <end position="1400"/>
    </location>
</feature>
<dbReference type="InterPro" id="IPR018297">
    <property type="entry name" value="A/G_cyclase_CS"/>
</dbReference>
<comment type="catalytic activity">
    <reaction evidence="1">
        <text>ATP = 3',5'-cyclic AMP + diphosphate</text>
        <dbReference type="Rhea" id="RHEA:15389"/>
        <dbReference type="ChEBI" id="CHEBI:30616"/>
        <dbReference type="ChEBI" id="CHEBI:33019"/>
        <dbReference type="ChEBI" id="CHEBI:58165"/>
        <dbReference type="EC" id="4.6.1.1"/>
    </reaction>
</comment>
<reference evidence="18" key="1">
    <citation type="submission" date="2023-11" db="EMBL/GenBank/DDBJ databases">
        <title>Genome assemblies of two species of porcelain crab, Petrolisthes cinctipes and Petrolisthes manimaculis (Anomura: Porcellanidae).</title>
        <authorList>
            <person name="Angst P."/>
        </authorList>
    </citation>
    <scope>NUCLEOTIDE SEQUENCE</scope>
    <source>
        <strain evidence="18">PB745_02</strain>
        <tissue evidence="18">Gill</tissue>
    </source>
</reference>
<dbReference type="PANTHER" id="PTHR45627:SF12">
    <property type="entry name" value="ADENYLATE CYCLASE TYPE 2"/>
    <property type="match status" value="1"/>
</dbReference>
<gene>
    <name evidence="18" type="ORF">Pmani_017353</name>
</gene>
<dbReference type="CDD" id="cd07302">
    <property type="entry name" value="CHD"/>
    <property type="match status" value="2"/>
</dbReference>
<keyword evidence="6" id="KW-0479">Metal-binding</keyword>
<keyword evidence="12 16" id="KW-0472">Membrane</keyword>
<evidence type="ECO:0000259" key="17">
    <source>
        <dbReference type="PROSITE" id="PS50125"/>
    </source>
</evidence>